<evidence type="ECO:0000313" key="3">
    <source>
        <dbReference type="Proteomes" id="UP001501222"/>
    </source>
</evidence>
<name>A0ABP6Z987_9ACTN</name>
<feature type="compositionally biased region" description="Basic and acidic residues" evidence="1">
    <location>
        <begin position="100"/>
        <end position="120"/>
    </location>
</feature>
<feature type="region of interest" description="Disordered" evidence="1">
    <location>
        <begin position="457"/>
        <end position="484"/>
    </location>
</feature>
<feature type="region of interest" description="Disordered" evidence="1">
    <location>
        <begin position="26"/>
        <end position="58"/>
    </location>
</feature>
<sequence>MSSAAPEIRADRSSLQRVVDALGDRVATTSNRGDQVYARCPDPGHGPDRKPSLSVTWSSGTRGGLVKLKCFKGCDFFSVVESLGLRASDTFDTPPARPSSDNDRQAREERTRRQKQERPKRPAPVTPAPEVDAEPVKTWADAELIATYVYASADGVPVFEVRRWSNGPVKYTARSYTKDGRRISTKKMPILERRELYRLPDVLATKKAGGLVYVVEGEKDADSWAAVGVCATTNPGGAYIAKDGNQWLPQYSEALRGAHVVLVTDVDPLTPTRGYPGYRHVLNVASELEGVAASIAVVRPLEGKDSTDHLEAGYGEGDLEPVELESLAALVAEVDQVHEEHGVYVVESAAAPAIAPDSEPDSEAGGRVYDFPSGLEAELLDNAGLRGGGGGGTGGGDGGGHDEEEPWHTVTVEDHFEASADGIFKVIHDRKNRLTKRLPLLSVPVRIVARYAKVLPDGVQPPPGRARSSGWTGSTSTGGSAARG</sequence>
<feature type="compositionally biased region" description="Low complexity" evidence="1">
    <location>
        <begin position="465"/>
        <end position="484"/>
    </location>
</feature>
<organism evidence="2 3">
    <name type="scientific">Kribbella ginsengisoli</name>
    <dbReference type="NCBI Taxonomy" id="363865"/>
    <lineage>
        <taxon>Bacteria</taxon>
        <taxon>Bacillati</taxon>
        <taxon>Actinomycetota</taxon>
        <taxon>Actinomycetes</taxon>
        <taxon>Propionibacteriales</taxon>
        <taxon>Kribbellaceae</taxon>
        <taxon>Kribbella</taxon>
    </lineage>
</organism>
<feature type="compositionally biased region" description="Gly residues" evidence="1">
    <location>
        <begin position="385"/>
        <end position="398"/>
    </location>
</feature>
<protein>
    <recommendedName>
        <fullName evidence="4">Toprim domain-containing protein</fullName>
    </recommendedName>
</protein>
<dbReference type="CDD" id="cd01029">
    <property type="entry name" value="TOPRIM_primases"/>
    <property type="match status" value="1"/>
</dbReference>
<evidence type="ECO:0000313" key="2">
    <source>
        <dbReference type="EMBL" id="GAA3601149.1"/>
    </source>
</evidence>
<dbReference type="Gene3D" id="3.40.1360.10">
    <property type="match status" value="1"/>
</dbReference>
<dbReference type="InterPro" id="IPR034154">
    <property type="entry name" value="TOPRIM_DnaG/twinkle"/>
</dbReference>
<evidence type="ECO:0008006" key="4">
    <source>
        <dbReference type="Google" id="ProtNLM"/>
    </source>
</evidence>
<dbReference type="RefSeq" id="WP_344850710.1">
    <property type="nucleotide sequence ID" value="NZ_BAABAA010000034.1"/>
</dbReference>
<reference evidence="3" key="1">
    <citation type="journal article" date="2019" name="Int. J. Syst. Evol. Microbiol.">
        <title>The Global Catalogue of Microorganisms (GCM) 10K type strain sequencing project: providing services to taxonomists for standard genome sequencing and annotation.</title>
        <authorList>
            <consortium name="The Broad Institute Genomics Platform"/>
            <consortium name="The Broad Institute Genome Sequencing Center for Infectious Disease"/>
            <person name="Wu L."/>
            <person name="Ma J."/>
        </authorList>
    </citation>
    <scope>NUCLEOTIDE SEQUENCE [LARGE SCALE GENOMIC DNA]</scope>
    <source>
        <strain evidence="3">JCM 16928</strain>
    </source>
</reference>
<gene>
    <name evidence="2" type="ORF">GCM10022235_86330</name>
</gene>
<proteinExistence type="predicted"/>
<dbReference type="Proteomes" id="UP001501222">
    <property type="component" value="Unassembled WGS sequence"/>
</dbReference>
<dbReference type="EMBL" id="BAABAA010000034">
    <property type="protein sequence ID" value="GAA3601149.1"/>
    <property type="molecule type" value="Genomic_DNA"/>
</dbReference>
<feature type="region of interest" description="Disordered" evidence="1">
    <location>
        <begin position="88"/>
        <end position="134"/>
    </location>
</feature>
<comment type="caution">
    <text evidence="2">The sequence shown here is derived from an EMBL/GenBank/DDBJ whole genome shotgun (WGS) entry which is preliminary data.</text>
</comment>
<feature type="region of interest" description="Disordered" evidence="1">
    <location>
        <begin position="381"/>
        <end position="404"/>
    </location>
</feature>
<evidence type="ECO:0000256" key="1">
    <source>
        <dbReference type="SAM" id="MobiDB-lite"/>
    </source>
</evidence>
<keyword evidence="3" id="KW-1185">Reference proteome</keyword>
<accession>A0ABP6Z987</accession>